<gene>
    <name evidence="2" type="ORF">ABL78_2023</name>
</gene>
<evidence type="ECO:0000313" key="3">
    <source>
        <dbReference type="Proteomes" id="UP000038009"/>
    </source>
</evidence>
<feature type="compositionally biased region" description="Polar residues" evidence="1">
    <location>
        <begin position="733"/>
        <end position="749"/>
    </location>
</feature>
<name>A0A0N0P7L3_LEPSE</name>
<organism evidence="2 3">
    <name type="scientific">Leptomonas seymouri</name>
    <dbReference type="NCBI Taxonomy" id="5684"/>
    <lineage>
        <taxon>Eukaryota</taxon>
        <taxon>Discoba</taxon>
        <taxon>Euglenozoa</taxon>
        <taxon>Kinetoplastea</taxon>
        <taxon>Metakinetoplastina</taxon>
        <taxon>Trypanosomatida</taxon>
        <taxon>Trypanosomatidae</taxon>
        <taxon>Leishmaniinae</taxon>
        <taxon>Leptomonas</taxon>
    </lineage>
</organism>
<evidence type="ECO:0000313" key="2">
    <source>
        <dbReference type="EMBL" id="KPI88906.1"/>
    </source>
</evidence>
<dbReference type="OrthoDB" id="267305at2759"/>
<evidence type="ECO:0000256" key="1">
    <source>
        <dbReference type="SAM" id="MobiDB-lite"/>
    </source>
</evidence>
<accession>A0A0N0P7L3</accession>
<dbReference type="Proteomes" id="UP000038009">
    <property type="component" value="Unassembled WGS sequence"/>
</dbReference>
<proteinExistence type="predicted"/>
<feature type="compositionally biased region" description="Polar residues" evidence="1">
    <location>
        <begin position="647"/>
        <end position="659"/>
    </location>
</feature>
<feature type="region of interest" description="Disordered" evidence="1">
    <location>
        <begin position="265"/>
        <end position="289"/>
    </location>
</feature>
<keyword evidence="3" id="KW-1185">Reference proteome</keyword>
<dbReference type="OMA" id="EASITPC"/>
<feature type="compositionally biased region" description="Basic and acidic residues" evidence="1">
    <location>
        <begin position="173"/>
        <end position="182"/>
    </location>
</feature>
<protein>
    <submittedName>
        <fullName evidence="2">Uncharacterized protein</fullName>
    </submittedName>
</protein>
<feature type="compositionally biased region" description="Basic and acidic residues" evidence="1">
    <location>
        <begin position="190"/>
        <end position="199"/>
    </location>
</feature>
<sequence length="756" mass="79827">MATPPHRSFDLAGPFSKDGCRPYRGARDATALRHDVFAYGVRCAESSPLATRCDDTLHGTGWETFQELLGSSATERQSPLTLQKEDSLSRSVEMPLLGMEARQRAVQACEERLRHAQMAEVAVLTRLYACMSSLLGASAIHRHCSSGSDVRRPTLPADADGKLESCRLRESSGLVKEAEAKESPPCSRAEGPRKDDERSAGPGASHEIQPSLLLPVFALLRNGDEGAASPSVRVEQLHLPSAGVTHDARRVYDALQDLIAQHNIPQKHGEAREGSGGRDQRHSSPAACIPSPPVGALLFQLGHTSTRDADARVSTPSKTCREEDDDVAGEFCCALQPGSPPENREAMGSSAARLGSCKMCTSPSSLPLKSTLGEALDRRTPSPLLSATQTATWSDIEDERVFFPTPPRMACRTDKLTSRLHQGELGNAPLAIAPSAASATCLKCSESSANISDGTSTLSGNIAIGPCVSAEESGASRALRRPKVSTAKSLPTSQVFNVLHLSGVLHTELSWSQTEASGASSPLDACALSAPRVALTATDILATIAALPPPPPKSFGSRRAKGDKTAVKSRTDAPQSPKKAPRGTGKRHREGDLGDMDLRECNSVGARAAPLEGLPCLGVDVDAAAAAAAQAYRPQRPPRYPAGLGSGASTDIDGSTFPQRGSAGRRVAPSPPLCGYVRTRQQRAEDVAQTEAIFQAVRRAAGGGARDAQPCTHASSPQEQPPSFAGDEASITPCASQASYDSLQNTPSQYWDIDFP</sequence>
<feature type="region of interest" description="Disordered" evidence="1">
    <location>
        <begin position="699"/>
        <end position="756"/>
    </location>
</feature>
<dbReference type="AlphaFoldDB" id="A0A0N0P7L3"/>
<dbReference type="VEuPathDB" id="TriTrypDB:Lsey_0037_0370"/>
<feature type="compositionally biased region" description="Basic and acidic residues" evidence="1">
    <location>
        <begin position="560"/>
        <end position="571"/>
    </location>
</feature>
<comment type="caution">
    <text evidence="2">The sequence shown here is derived from an EMBL/GenBank/DDBJ whole genome shotgun (WGS) entry which is preliminary data.</text>
</comment>
<feature type="compositionally biased region" description="Basic and acidic residues" evidence="1">
    <location>
        <begin position="267"/>
        <end position="282"/>
    </location>
</feature>
<dbReference type="EMBL" id="LJSK01000037">
    <property type="protein sequence ID" value="KPI88906.1"/>
    <property type="molecule type" value="Genomic_DNA"/>
</dbReference>
<reference evidence="2 3" key="1">
    <citation type="journal article" date="2015" name="PLoS Pathog.">
        <title>Leptomonas seymouri: Adaptations to the Dixenous Life Cycle Analyzed by Genome Sequencing, Transcriptome Profiling and Co-infection with Leishmania donovani.</title>
        <authorList>
            <person name="Kraeva N."/>
            <person name="Butenko A."/>
            <person name="Hlavacova J."/>
            <person name="Kostygov A."/>
            <person name="Myskova J."/>
            <person name="Grybchuk D."/>
            <person name="Lestinova T."/>
            <person name="Votypka J."/>
            <person name="Volf P."/>
            <person name="Opperdoes F."/>
            <person name="Flegontov P."/>
            <person name="Lukes J."/>
            <person name="Yurchenko V."/>
        </authorList>
    </citation>
    <scope>NUCLEOTIDE SEQUENCE [LARGE SCALE GENOMIC DNA]</scope>
    <source>
        <strain evidence="2 3">ATCC 30220</strain>
    </source>
</reference>
<feature type="region of interest" description="Disordered" evidence="1">
    <location>
        <begin position="546"/>
        <end position="597"/>
    </location>
</feature>
<feature type="compositionally biased region" description="Basic residues" evidence="1">
    <location>
        <begin position="579"/>
        <end position="588"/>
    </location>
</feature>
<feature type="region of interest" description="Disordered" evidence="1">
    <location>
        <begin position="173"/>
        <end position="207"/>
    </location>
</feature>
<feature type="region of interest" description="Disordered" evidence="1">
    <location>
        <begin position="631"/>
        <end position="674"/>
    </location>
</feature>